<accession>A0A914RCU9</accession>
<dbReference type="WBParaSite" id="PEQ_0000450601-mRNA-1">
    <property type="protein sequence ID" value="PEQ_0000450601-mRNA-1"/>
    <property type="gene ID" value="PEQ_0000450601"/>
</dbReference>
<keyword evidence="1" id="KW-1185">Reference proteome</keyword>
<dbReference type="Proteomes" id="UP000887564">
    <property type="component" value="Unplaced"/>
</dbReference>
<dbReference type="AlphaFoldDB" id="A0A914RCU9"/>
<evidence type="ECO:0000313" key="1">
    <source>
        <dbReference type="Proteomes" id="UP000887564"/>
    </source>
</evidence>
<proteinExistence type="predicted"/>
<protein>
    <submittedName>
        <fullName evidence="2">Uncharacterized protein</fullName>
    </submittedName>
</protein>
<reference evidence="2" key="1">
    <citation type="submission" date="2022-11" db="UniProtKB">
        <authorList>
            <consortium name="WormBaseParasite"/>
        </authorList>
    </citation>
    <scope>IDENTIFICATION</scope>
</reference>
<sequence length="125" mass="14308">MDIWRKRTLSALFMKLDFGGSNPERLLQHLVLIESEEHNLANVYATRRALFRANALDEPVVIPNDYDFFDPLVRQLALANSRLIFEVGLRFIRLRTVLNINCKQVCTCAHAGIAASFDSKFCVRP</sequence>
<organism evidence="1 2">
    <name type="scientific">Parascaris equorum</name>
    <name type="common">Equine roundworm</name>
    <dbReference type="NCBI Taxonomy" id="6256"/>
    <lineage>
        <taxon>Eukaryota</taxon>
        <taxon>Metazoa</taxon>
        <taxon>Ecdysozoa</taxon>
        <taxon>Nematoda</taxon>
        <taxon>Chromadorea</taxon>
        <taxon>Rhabditida</taxon>
        <taxon>Spirurina</taxon>
        <taxon>Ascaridomorpha</taxon>
        <taxon>Ascaridoidea</taxon>
        <taxon>Ascarididae</taxon>
        <taxon>Parascaris</taxon>
    </lineage>
</organism>
<name>A0A914RCU9_PAREQ</name>
<dbReference type="Gene3D" id="3.30.310.270">
    <property type="match status" value="1"/>
</dbReference>
<evidence type="ECO:0000313" key="2">
    <source>
        <dbReference type="WBParaSite" id="PEQ_0000450601-mRNA-1"/>
    </source>
</evidence>